<accession>A0A0N1PCQ0</accession>
<protein>
    <recommendedName>
        <fullName evidence="3">Protein ZIP4 homolog</fullName>
    </recommendedName>
</protein>
<keyword evidence="2" id="KW-1185">Reference proteome</keyword>
<evidence type="ECO:0000313" key="2">
    <source>
        <dbReference type="Proteomes" id="UP000038009"/>
    </source>
</evidence>
<dbReference type="OrthoDB" id="272625at2759"/>
<reference evidence="1 2" key="1">
    <citation type="journal article" date="2015" name="PLoS Pathog.">
        <title>Leptomonas seymouri: Adaptations to the Dixenous Life Cycle Analyzed by Genome Sequencing, Transcriptome Profiling and Co-infection with Leishmania donovani.</title>
        <authorList>
            <person name="Kraeva N."/>
            <person name="Butenko A."/>
            <person name="Hlavacova J."/>
            <person name="Kostygov A."/>
            <person name="Myskova J."/>
            <person name="Grybchuk D."/>
            <person name="Lestinova T."/>
            <person name="Votypka J."/>
            <person name="Volf P."/>
            <person name="Opperdoes F."/>
            <person name="Flegontov P."/>
            <person name="Lukes J."/>
            <person name="Yurchenko V."/>
        </authorList>
    </citation>
    <scope>NUCLEOTIDE SEQUENCE [LARGE SCALE GENOMIC DNA]</scope>
    <source>
        <strain evidence="1 2">ATCC 30220</strain>
    </source>
</reference>
<evidence type="ECO:0008006" key="3">
    <source>
        <dbReference type="Google" id="ProtNLM"/>
    </source>
</evidence>
<gene>
    <name evidence="1" type="ORF">ABL78_4994</name>
</gene>
<dbReference type="AlphaFoldDB" id="A0A0N1PCQ0"/>
<comment type="caution">
    <text evidence="1">The sequence shown here is derived from an EMBL/GenBank/DDBJ whole genome shotgun (WGS) entry which is preliminary data.</text>
</comment>
<dbReference type="Proteomes" id="UP000038009">
    <property type="component" value="Unassembled WGS sequence"/>
</dbReference>
<organism evidence="1 2">
    <name type="scientific">Leptomonas seymouri</name>
    <dbReference type="NCBI Taxonomy" id="5684"/>
    <lineage>
        <taxon>Eukaryota</taxon>
        <taxon>Discoba</taxon>
        <taxon>Euglenozoa</taxon>
        <taxon>Kinetoplastea</taxon>
        <taxon>Metakinetoplastina</taxon>
        <taxon>Trypanosomatida</taxon>
        <taxon>Trypanosomatidae</taxon>
        <taxon>Leishmaniinae</taxon>
        <taxon>Leptomonas</taxon>
    </lineage>
</organism>
<evidence type="ECO:0000313" key="1">
    <source>
        <dbReference type="EMBL" id="KPI85951.1"/>
    </source>
</evidence>
<sequence length="990" mass="108035">MPDSGGDAPSLVACADWLRTMIRKWTDVSCLVDVADAQAALRQRLADVERFSSEQACLPVKTALQLQLSGQDCWNSTFLLPWSPERRSLKRSARRLAAYLFLASHHIFAPPDVCAAYMSCHLDDAEKCILMCLKVSKSQVSQTDTAGESQRMLAWASAIVAACRNVPSDKVGQWAVEVHFAQLHVLWRSGQFAQVCAVAEKLAQQTHDSTAYREALFEFIHEAAMKVTCGAEETEEPSTDANHHGGSAERDNAAQALLSLSLQLQTEEDVRTLKQQNFLGMTELQLSCVLVKTGAYAAAVDAAVAAYEHLHTFEPLIVRLKAESLRHNTDGAVQLFAALCTQENNITFAELCAIAACVLESNPTMERDVGTLLERRTASAAAPAGQEDRLRFLCFLLHVRSEWSLGELVRLLCTAEQHLDKSFHRFFFCSLWQVGLCGEASEALTRTADHSNLPGAPARLSAELKWRCLSVAVSRFSTLGSSDAERQSVLLDMSRLAIEMQPDTLHHSTEGEGLVVALQQTWSLWTQETTLHPALRPPALLVQAQLAFILGKRDEGLQRAYDLWSSGEGEDASVRSSAALINFLIVRSMLEVAGDVAQHCIPRLAPQPPQCVLDFAKVCALGCLAADEDAVMSTVSDLLLAHVCPLLIGESASLSPSTASWWSRLLWYVGDRLLEGSPSQAVRLSYAAVCCVRGMRGCTEDESVCGLVLLHSRVSALLEAEFDLFMFGQPPLTVSELRQIYALLTMLSEEATVPGSAENTCCAPEHRTKVTLALANIEAVLRQLEESNDIEGTDIQSMQLASLRSLPGVEVEDLEQVAVVCHRVAASVPSACAFLSAAAVTLQTTAAESQYRLLSAGGNNRDAVYALLSMLHVAYGMASNADAREAVFTVLMTSLGHDAITPSAELICTVLRSRSLDNTPPTGHADRLVETAVEFFAVEAWNESVQWNVLQRRDRVATWRAWALTLADMLDSTNASKVAIIDLSRQMPLL</sequence>
<proteinExistence type="predicted"/>
<dbReference type="EMBL" id="LJSK01000157">
    <property type="protein sequence ID" value="KPI85951.1"/>
    <property type="molecule type" value="Genomic_DNA"/>
</dbReference>
<dbReference type="OMA" id="CILMCLK"/>
<dbReference type="VEuPathDB" id="TriTrypDB:Lsey_0157_0130"/>
<name>A0A0N1PCQ0_LEPSE</name>